<evidence type="ECO:0000313" key="1">
    <source>
        <dbReference type="EMBL" id="JAD89513.1"/>
    </source>
</evidence>
<organism evidence="1">
    <name type="scientific">Arundo donax</name>
    <name type="common">Giant reed</name>
    <name type="synonym">Donax arundinaceus</name>
    <dbReference type="NCBI Taxonomy" id="35708"/>
    <lineage>
        <taxon>Eukaryota</taxon>
        <taxon>Viridiplantae</taxon>
        <taxon>Streptophyta</taxon>
        <taxon>Embryophyta</taxon>
        <taxon>Tracheophyta</taxon>
        <taxon>Spermatophyta</taxon>
        <taxon>Magnoliopsida</taxon>
        <taxon>Liliopsida</taxon>
        <taxon>Poales</taxon>
        <taxon>Poaceae</taxon>
        <taxon>PACMAD clade</taxon>
        <taxon>Arundinoideae</taxon>
        <taxon>Arundineae</taxon>
        <taxon>Arundo</taxon>
    </lineage>
</organism>
<dbReference type="AlphaFoldDB" id="A0A0A9DS44"/>
<reference evidence="1" key="2">
    <citation type="journal article" date="2015" name="Data Brief">
        <title>Shoot transcriptome of the giant reed, Arundo donax.</title>
        <authorList>
            <person name="Barrero R.A."/>
            <person name="Guerrero F.D."/>
            <person name="Moolhuijzen P."/>
            <person name="Goolsby J.A."/>
            <person name="Tidwell J."/>
            <person name="Bellgard S.E."/>
            <person name="Bellgard M.I."/>
        </authorList>
    </citation>
    <scope>NUCLEOTIDE SEQUENCE</scope>
    <source>
        <tissue evidence="1">Shoot tissue taken approximately 20 cm above the soil surface</tissue>
    </source>
</reference>
<proteinExistence type="predicted"/>
<protein>
    <submittedName>
        <fullName evidence="1">Similar to IBR3 (IBA-RESPONSE 3)</fullName>
    </submittedName>
</protein>
<reference evidence="1" key="1">
    <citation type="submission" date="2014-09" db="EMBL/GenBank/DDBJ databases">
        <authorList>
            <person name="Magalhaes I.L.F."/>
            <person name="Oliveira U."/>
            <person name="Santos F.R."/>
            <person name="Vidigal T.H.D.A."/>
            <person name="Brescovit A.D."/>
            <person name="Santos A.J."/>
        </authorList>
    </citation>
    <scope>NUCLEOTIDE SEQUENCE</scope>
    <source>
        <tissue evidence="1">Shoot tissue taken approximately 20 cm above the soil surface</tissue>
    </source>
</reference>
<name>A0A0A9DS44_ARUDO</name>
<sequence length="89" mass="10062">MPSTWCNSQSEYECTARTNITPLFNHSIYLRCCHFPTLFKGGCCSFIYSRNCTPPLFPQPCSLQLQLRDCPEMDFIGAVCNPQCSSGRP</sequence>
<accession>A0A0A9DS44</accession>
<dbReference type="EMBL" id="GBRH01208382">
    <property type="protein sequence ID" value="JAD89513.1"/>
    <property type="molecule type" value="Transcribed_RNA"/>
</dbReference>